<dbReference type="InterPro" id="IPR004843">
    <property type="entry name" value="Calcineurin-like_PHP"/>
</dbReference>
<dbReference type="InterPro" id="IPR029052">
    <property type="entry name" value="Metallo-depent_PP-like"/>
</dbReference>
<evidence type="ECO:0000256" key="1">
    <source>
        <dbReference type="SAM" id="Phobius"/>
    </source>
</evidence>
<evidence type="ECO:0000313" key="4">
    <source>
        <dbReference type="Proteomes" id="UP000285405"/>
    </source>
</evidence>
<dbReference type="PANTHER" id="PTHR42850:SF4">
    <property type="entry name" value="ZINC-DEPENDENT ENDOPOLYPHOSPHATASE"/>
    <property type="match status" value="1"/>
</dbReference>
<dbReference type="PANTHER" id="PTHR42850">
    <property type="entry name" value="METALLOPHOSPHOESTERASE"/>
    <property type="match status" value="1"/>
</dbReference>
<keyword evidence="1" id="KW-1133">Transmembrane helix</keyword>
<dbReference type="Gene3D" id="3.60.21.10">
    <property type="match status" value="1"/>
</dbReference>
<reference evidence="3 4" key="1">
    <citation type="journal article" date="2018" name="BMC Genomics">
        <title>Comparative genome analyses reveal sequence features reflecting distinct modes of host-adaptation between dicot and monocot powdery mildew.</title>
        <authorList>
            <person name="Wu Y."/>
            <person name="Ma X."/>
            <person name="Pan Z."/>
            <person name="Kale S.D."/>
            <person name="Song Y."/>
            <person name="King H."/>
            <person name="Zhang Q."/>
            <person name="Presley C."/>
            <person name="Deng X."/>
            <person name="Wei C.I."/>
            <person name="Xiao S."/>
        </authorList>
    </citation>
    <scope>NUCLEOTIDE SEQUENCE [LARGE SCALE GENOMIC DNA]</scope>
    <source>
        <strain evidence="3">UCSC1</strain>
    </source>
</reference>
<dbReference type="CDD" id="cd00144">
    <property type="entry name" value="MPP_PPP_family"/>
    <property type="match status" value="1"/>
</dbReference>
<keyword evidence="1" id="KW-0812">Transmembrane</keyword>
<sequence length="366" mass="41579">MKMMKTEEDASFIVINTRPLSPIHESPENEFLHKESSLRYVKVQDQSFRTRYRPCLLKLLAIGLLLFWTGYELFSSEWSRTMYGQQKAWLSSCLYHQRPDPIRIGDLPSDMLPTTSGNRDPRRLVVVGDTHGMKDSLVRLLDEVKFNSKQDHLILVGDLVAKGPDSAGVLDLAYSLGASCVRGNHEDQVIQAWNDMQQAHQSFTDTTDNNETNSESTGYDKKHELLAMNLGRRRIEWIKTWPTILRVGKMGDLGEVIVAHAGLEPGVALKNQDPFMVMNMRSIKHNVLTDKHHGKSWSKKWNKYQISLHQSKRQTVIYGHDAKRGLQIKHYSLGIDSGCVKGKKLTAAVLEGDKNGFTYSLVQIKC</sequence>
<dbReference type="GO" id="GO:0005737">
    <property type="term" value="C:cytoplasm"/>
    <property type="evidence" value="ECO:0007669"/>
    <property type="project" value="TreeGrafter"/>
</dbReference>
<comment type="caution">
    <text evidence="3">The sequence shown here is derived from an EMBL/GenBank/DDBJ whole genome shotgun (WGS) entry which is preliminary data.</text>
</comment>
<dbReference type="SUPFAM" id="SSF56300">
    <property type="entry name" value="Metallo-dependent phosphatases"/>
    <property type="match status" value="1"/>
</dbReference>
<feature type="transmembrane region" description="Helical" evidence="1">
    <location>
        <begin position="55"/>
        <end position="74"/>
    </location>
</feature>
<feature type="domain" description="Calcineurin-like phosphoesterase" evidence="2">
    <location>
        <begin position="123"/>
        <end position="321"/>
    </location>
</feature>
<dbReference type="GO" id="GO:0016791">
    <property type="term" value="F:phosphatase activity"/>
    <property type="evidence" value="ECO:0007669"/>
    <property type="project" value="TreeGrafter"/>
</dbReference>
<dbReference type="GO" id="GO:0006798">
    <property type="term" value="P:polyphosphate catabolic process"/>
    <property type="evidence" value="ECO:0007669"/>
    <property type="project" value="TreeGrafter"/>
</dbReference>
<dbReference type="OrthoDB" id="10267127at2759"/>
<evidence type="ECO:0000259" key="2">
    <source>
        <dbReference type="Pfam" id="PF00149"/>
    </source>
</evidence>
<dbReference type="GO" id="GO:0000298">
    <property type="term" value="F:endopolyphosphatase activity"/>
    <property type="evidence" value="ECO:0007669"/>
    <property type="project" value="TreeGrafter"/>
</dbReference>
<name>A0A420I9G4_9PEZI</name>
<dbReference type="InterPro" id="IPR050126">
    <property type="entry name" value="Ap4A_hydrolase"/>
</dbReference>
<protein>
    <submittedName>
        <fullName evidence="3">Putative metallophosphoesterase</fullName>
    </submittedName>
</protein>
<accession>A0A420I9G4</accession>
<evidence type="ECO:0000313" key="3">
    <source>
        <dbReference type="EMBL" id="RKF71135.1"/>
    </source>
</evidence>
<keyword evidence="1" id="KW-0472">Membrane</keyword>
<dbReference type="Pfam" id="PF00149">
    <property type="entry name" value="Metallophos"/>
    <property type="match status" value="1"/>
</dbReference>
<organism evidence="3 4">
    <name type="scientific">Golovinomyces cichoracearum</name>
    <dbReference type="NCBI Taxonomy" id="62708"/>
    <lineage>
        <taxon>Eukaryota</taxon>
        <taxon>Fungi</taxon>
        <taxon>Dikarya</taxon>
        <taxon>Ascomycota</taxon>
        <taxon>Pezizomycotina</taxon>
        <taxon>Leotiomycetes</taxon>
        <taxon>Erysiphales</taxon>
        <taxon>Erysiphaceae</taxon>
        <taxon>Golovinomyces</taxon>
    </lineage>
</organism>
<proteinExistence type="predicted"/>
<dbReference type="Proteomes" id="UP000285405">
    <property type="component" value="Unassembled WGS sequence"/>
</dbReference>
<gene>
    <name evidence="3" type="ORF">GcC1_106006</name>
</gene>
<dbReference type="EMBL" id="MCBR01010658">
    <property type="protein sequence ID" value="RKF71135.1"/>
    <property type="molecule type" value="Genomic_DNA"/>
</dbReference>
<dbReference type="AlphaFoldDB" id="A0A420I9G4"/>